<gene>
    <name evidence="2" type="ORF">FJV41_30450</name>
</gene>
<feature type="region of interest" description="Disordered" evidence="1">
    <location>
        <begin position="1"/>
        <end position="43"/>
    </location>
</feature>
<dbReference type="AlphaFoldDB" id="A0A540WTC1"/>
<protein>
    <submittedName>
        <fullName evidence="2">Uncharacterized protein</fullName>
    </submittedName>
</protein>
<keyword evidence="3" id="KW-1185">Reference proteome</keyword>
<dbReference type="Proteomes" id="UP000315369">
    <property type="component" value="Unassembled WGS sequence"/>
</dbReference>
<organism evidence="2 3">
    <name type="scientific">Myxococcus llanfairpwllgwyngyllgogerychwyrndrobwllllantysiliogogogochensis</name>
    <dbReference type="NCBI Taxonomy" id="2590453"/>
    <lineage>
        <taxon>Bacteria</taxon>
        <taxon>Pseudomonadati</taxon>
        <taxon>Myxococcota</taxon>
        <taxon>Myxococcia</taxon>
        <taxon>Myxococcales</taxon>
        <taxon>Cystobacterineae</taxon>
        <taxon>Myxococcaceae</taxon>
        <taxon>Myxococcus</taxon>
    </lineage>
</organism>
<proteinExistence type="predicted"/>
<evidence type="ECO:0000313" key="2">
    <source>
        <dbReference type="EMBL" id="TQF12177.1"/>
    </source>
</evidence>
<sequence length="84" mass="9041">MAVRSGAPERHGVEPTPEHLTATTAPGPAHALHAGTSMGFRDGEGDAAAVVETHTWPKAREPRWRMRRAAEFGTETGRLPPSNF</sequence>
<reference evidence="2 3" key="1">
    <citation type="submission" date="2019-06" db="EMBL/GenBank/DDBJ databases">
        <authorList>
            <person name="Livingstone P."/>
            <person name="Whitworth D."/>
        </authorList>
    </citation>
    <scope>NUCLEOTIDE SEQUENCE [LARGE SCALE GENOMIC DNA]</scope>
    <source>
        <strain evidence="2 3">AM401</strain>
    </source>
</reference>
<comment type="caution">
    <text evidence="2">The sequence shown here is derived from an EMBL/GenBank/DDBJ whole genome shotgun (WGS) entry which is preliminary data.</text>
</comment>
<accession>A0A540WTC1</accession>
<name>A0A540WTC1_9BACT</name>
<evidence type="ECO:0000256" key="1">
    <source>
        <dbReference type="SAM" id="MobiDB-lite"/>
    </source>
</evidence>
<evidence type="ECO:0000313" key="3">
    <source>
        <dbReference type="Proteomes" id="UP000315369"/>
    </source>
</evidence>
<dbReference type="EMBL" id="VIFM01000151">
    <property type="protein sequence ID" value="TQF12177.1"/>
    <property type="molecule type" value="Genomic_DNA"/>
</dbReference>
<feature type="compositionally biased region" description="Basic and acidic residues" evidence="1">
    <location>
        <begin position="7"/>
        <end position="17"/>
    </location>
</feature>